<gene>
    <name evidence="2" type="ORF">A9K55_001281</name>
</gene>
<feature type="region of interest" description="Disordered" evidence="1">
    <location>
        <begin position="1"/>
        <end position="72"/>
    </location>
</feature>
<organism evidence="2 3">
    <name type="scientific">Cordyceps militaris</name>
    <name type="common">Caterpillar fungus</name>
    <name type="synonym">Clavaria militaris</name>
    <dbReference type="NCBI Taxonomy" id="73501"/>
    <lineage>
        <taxon>Eukaryota</taxon>
        <taxon>Fungi</taxon>
        <taxon>Dikarya</taxon>
        <taxon>Ascomycota</taxon>
        <taxon>Pezizomycotina</taxon>
        <taxon>Sordariomycetes</taxon>
        <taxon>Hypocreomycetidae</taxon>
        <taxon>Hypocreales</taxon>
        <taxon>Cordycipitaceae</taxon>
        <taxon>Cordyceps</taxon>
    </lineage>
</organism>
<feature type="region of interest" description="Disordered" evidence="1">
    <location>
        <begin position="112"/>
        <end position="135"/>
    </location>
</feature>
<sequence length="332" mass="36171">MKLRPRKPVNYAPAPTDSASGSPAQPSAGAGVGDAPDAQPPAGVGVGDAPGPDAQPPAGVGVGDAPGPERQHIIPDWIGYTSAPDASLPVVPSTPEKLTAGMASLAISGAEWRERTESNYSSNPDPDPEWDGPEKNRAVKDEQIVNTALILLLNLLTLTFNKAQGKWSLYRQPFCVRDRNAEKVFEARVDGIYEVGADIVSIVEVKPYNRLHSVKVNSAISMQETAQMAAWISQFPPADAKTAPPERMYRRLLLSQDKDEVFCTVASFRPAYVRYICDWADTTQEDEDIKNDEGFLKMDLEGPFKVARDKHMELLGKLLLAYVIQGSLEEEI</sequence>
<accession>A0A2H4SRJ8</accession>
<evidence type="ECO:0000313" key="3">
    <source>
        <dbReference type="Proteomes" id="UP000323067"/>
    </source>
</evidence>
<dbReference type="Proteomes" id="UP000323067">
    <property type="component" value="Chromosome iii"/>
</dbReference>
<dbReference type="EMBL" id="CP023326">
    <property type="protein sequence ID" value="ATY65724.1"/>
    <property type="molecule type" value="Genomic_DNA"/>
</dbReference>
<feature type="compositionally biased region" description="Low complexity" evidence="1">
    <location>
        <begin position="40"/>
        <end position="66"/>
    </location>
</feature>
<dbReference type="VEuPathDB" id="FungiDB:A9K55_001281"/>
<protein>
    <submittedName>
        <fullName evidence="2">Uncharacterized protein</fullName>
    </submittedName>
</protein>
<reference evidence="2 3" key="1">
    <citation type="journal article" date="2017" name="BMC Genomics">
        <title>Chromosome level assembly and secondary metabolite potential of the parasitic fungus Cordyceps militaris.</title>
        <authorList>
            <person name="Kramer G.J."/>
            <person name="Nodwell J.R."/>
        </authorList>
    </citation>
    <scope>NUCLEOTIDE SEQUENCE [LARGE SCALE GENOMIC DNA]</scope>
    <source>
        <strain evidence="2 3">ATCC 34164</strain>
    </source>
</reference>
<dbReference type="VEuPathDB" id="FungiDB:CCM_08343"/>
<name>A0A2H4SRJ8_CORMI</name>
<evidence type="ECO:0000256" key="1">
    <source>
        <dbReference type="SAM" id="MobiDB-lite"/>
    </source>
</evidence>
<feature type="compositionally biased region" description="Low complexity" evidence="1">
    <location>
        <begin position="18"/>
        <end position="29"/>
    </location>
</feature>
<dbReference type="AlphaFoldDB" id="A0A2H4SRJ8"/>
<proteinExistence type="predicted"/>
<dbReference type="OrthoDB" id="3508621at2759"/>
<evidence type="ECO:0000313" key="2">
    <source>
        <dbReference type="EMBL" id="ATY65724.1"/>
    </source>
</evidence>